<reference evidence="1" key="1">
    <citation type="submission" date="2020-08" db="EMBL/GenBank/DDBJ databases">
        <title>Multicomponent nature underlies the extraordinary mechanical properties of spider dragline silk.</title>
        <authorList>
            <person name="Kono N."/>
            <person name="Nakamura H."/>
            <person name="Mori M."/>
            <person name="Yoshida Y."/>
            <person name="Ohtoshi R."/>
            <person name="Malay A.D."/>
            <person name="Moran D.A.P."/>
            <person name="Tomita M."/>
            <person name="Numata K."/>
            <person name="Arakawa K."/>
        </authorList>
    </citation>
    <scope>NUCLEOTIDE SEQUENCE</scope>
</reference>
<sequence length="122" mass="13344">MIKVLSGGVAQMVERSLSMRESAYRRKPVSTADIVGIAFFPYGGRESAKRHCALPTMVLEPLTLEDSPCRGVMHVKPVEPQTPSRWCGVEGGHNSLGVKAMDLWLTCHELEPSTTKDPSYSG</sequence>
<comment type="caution">
    <text evidence="1">The sequence shown here is derived from an EMBL/GenBank/DDBJ whole genome shotgun (WGS) entry which is preliminary data.</text>
</comment>
<dbReference type="Proteomes" id="UP000887159">
    <property type="component" value="Unassembled WGS sequence"/>
</dbReference>
<name>A0A8X6ST36_TRICX</name>
<evidence type="ECO:0000313" key="1">
    <source>
        <dbReference type="EMBL" id="GFY13911.1"/>
    </source>
</evidence>
<dbReference type="EMBL" id="BMAU01021325">
    <property type="protein sequence ID" value="GFY13911.1"/>
    <property type="molecule type" value="Genomic_DNA"/>
</dbReference>
<organism evidence="1 2">
    <name type="scientific">Trichonephila clavipes</name>
    <name type="common">Golden silk orbweaver</name>
    <name type="synonym">Nephila clavipes</name>
    <dbReference type="NCBI Taxonomy" id="2585209"/>
    <lineage>
        <taxon>Eukaryota</taxon>
        <taxon>Metazoa</taxon>
        <taxon>Ecdysozoa</taxon>
        <taxon>Arthropoda</taxon>
        <taxon>Chelicerata</taxon>
        <taxon>Arachnida</taxon>
        <taxon>Araneae</taxon>
        <taxon>Araneomorphae</taxon>
        <taxon>Entelegynae</taxon>
        <taxon>Araneoidea</taxon>
        <taxon>Nephilidae</taxon>
        <taxon>Trichonephila</taxon>
    </lineage>
</organism>
<gene>
    <name evidence="1" type="ORF">TNCV_1295721</name>
</gene>
<keyword evidence="2" id="KW-1185">Reference proteome</keyword>
<accession>A0A8X6ST36</accession>
<protein>
    <submittedName>
        <fullName evidence="1">Uncharacterized protein</fullName>
    </submittedName>
</protein>
<proteinExistence type="predicted"/>
<dbReference type="AlphaFoldDB" id="A0A8X6ST36"/>
<evidence type="ECO:0000313" key="2">
    <source>
        <dbReference type="Proteomes" id="UP000887159"/>
    </source>
</evidence>